<evidence type="ECO:0000256" key="2">
    <source>
        <dbReference type="ARBA" id="ARBA00022448"/>
    </source>
</evidence>
<keyword evidence="3" id="KW-0812">Transmembrane</keyword>
<gene>
    <name evidence="7" type="primary">Acey_s0044.g1014</name>
    <name evidence="7" type="ORF">Y032_0044g1014</name>
</gene>
<keyword evidence="8" id="KW-1185">Reference proteome</keyword>
<dbReference type="InterPro" id="IPR003439">
    <property type="entry name" value="ABC_transporter-like_ATP-bd"/>
</dbReference>
<evidence type="ECO:0000256" key="4">
    <source>
        <dbReference type="ARBA" id="ARBA00022989"/>
    </source>
</evidence>
<dbReference type="GO" id="GO:0005778">
    <property type="term" value="C:peroxisomal membrane"/>
    <property type="evidence" value="ECO:0007669"/>
    <property type="project" value="TreeGrafter"/>
</dbReference>
<dbReference type="GO" id="GO:0007031">
    <property type="term" value="P:peroxisome organization"/>
    <property type="evidence" value="ECO:0007669"/>
    <property type="project" value="TreeGrafter"/>
</dbReference>
<accession>A0A016UE97</accession>
<evidence type="ECO:0000313" key="7">
    <source>
        <dbReference type="EMBL" id="EYC13177.1"/>
    </source>
</evidence>
<evidence type="ECO:0000259" key="6">
    <source>
        <dbReference type="Pfam" id="PF00005"/>
    </source>
</evidence>
<dbReference type="GO" id="GO:0005524">
    <property type="term" value="F:ATP binding"/>
    <property type="evidence" value="ECO:0007669"/>
    <property type="project" value="InterPro"/>
</dbReference>
<dbReference type="GO" id="GO:0042626">
    <property type="term" value="F:ATPase-coupled transmembrane transporter activity"/>
    <property type="evidence" value="ECO:0007669"/>
    <property type="project" value="TreeGrafter"/>
</dbReference>
<dbReference type="GO" id="GO:0005324">
    <property type="term" value="F:long-chain fatty acid transmembrane transporter activity"/>
    <property type="evidence" value="ECO:0007669"/>
    <property type="project" value="TreeGrafter"/>
</dbReference>
<keyword evidence="4" id="KW-1133">Transmembrane helix</keyword>
<evidence type="ECO:0000256" key="1">
    <source>
        <dbReference type="ARBA" id="ARBA00008575"/>
    </source>
</evidence>
<dbReference type="GO" id="GO:0042760">
    <property type="term" value="P:very long-chain fatty acid catabolic process"/>
    <property type="evidence" value="ECO:0007669"/>
    <property type="project" value="TreeGrafter"/>
</dbReference>
<reference evidence="8" key="1">
    <citation type="journal article" date="2015" name="Nat. Genet.">
        <title>The genome and transcriptome of the zoonotic hookworm Ancylostoma ceylanicum identify infection-specific gene families.</title>
        <authorList>
            <person name="Schwarz E.M."/>
            <person name="Hu Y."/>
            <person name="Antoshechkin I."/>
            <person name="Miller M.M."/>
            <person name="Sternberg P.W."/>
            <person name="Aroian R.V."/>
        </authorList>
    </citation>
    <scope>NUCLEOTIDE SEQUENCE</scope>
    <source>
        <strain evidence="8">HY135</strain>
    </source>
</reference>
<feature type="domain" description="ABC transporter" evidence="6">
    <location>
        <begin position="25"/>
        <end position="86"/>
    </location>
</feature>
<dbReference type="GO" id="GO:0015910">
    <property type="term" value="P:long-chain fatty acid import into peroxisome"/>
    <property type="evidence" value="ECO:0007669"/>
    <property type="project" value="TreeGrafter"/>
</dbReference>
<proteinExistence type="inferred from homology"/>
<evidence type="ECO:0000256" key="5">
    <source>
        <dbReference type="ARBA" id="ARBA00023136"/>
    </source>
</evidence>
<dbReference type="EMBL" id="JARK01001380">
    <property type="protein sequence ID" value="EYC13177.1"/>
    <property type="molecule type" value="Genomic_DNA"/>
</dbReference>
<dbReference type="Gene3D" id="3.40.50.300">
    <property type="entry name" value="P-loop containing nucleotide triphosphate hydrolases"/>
    <property type="match status" value="1"/>
</dbReference>
<dbReference type="Proteomes" id="UP000024635">
    <property type="component" value="Unassembled WGS sequence"/>
</dbReference>
<dbReference type="GO" id="GO:0016887">
    <property type="term" value="F:ATP hydrolysis activity"/>
    <property type="evidence" value="ECO:0007669"/>
    <property type="project" value="InterPro"/>
</dbReference>
<comment type="caution">
    <text evidence="7">The sequence shown here is derived from an EMBL/GenBank/DDBJ whole genome shotgun (WGS) entry which is preliminary data.</text>
</comment>
<name>A0A016UE97_9BILA</name>
<dbReference type="Pfam" id="PF00005">
    <property type="entry name" value="ABC_tran"/>
    <property type="match status" value="1"/>
</dbReference>
<protein>
    <recommendedName>
        <fullName evidence="6">ABC transporter domain-containing protein</fullName>
    </recommendedName>
</protein>
<comment type="similarity">
    <text evidence="1">Belongs to the ABC transporter superfamily. ABCD family. Peroxisomal fatty acyl CoA transporter (TC 3.A.1.203) subfamily.</text>
</comment>
<keyword evidence="2" id="KW-0813">Transport</keyword>
<dbReference type="InterPro" id="IPR050835">
    <property type="entry name" value="ABC_transporter_sub-D"/>
</dbReference>
<dbReference type="OrthoDB" id="422637at2759"/>
<dbReference type="SUPFAM" id="SSF52540">
    <property type="entry name" value="P-loop containing nucleoside triphosphate hydrolases"/>
    <property type="match status" value="1"/>
</dbReference>
<dbReference type="GO" id="GO:0006635">
    <property type="term" value="P:fatty acid beta-oxidation"/>
    <property type="evidence" value="ECO:0007669"/>
    <property type="project" value="TreeGrafter"/>
</dbReference>
<dbReference type="InterPro" id="IPR027417">
    <property type="entry name" value="P-loop_NTPase"/>
</dbReference>
<sequence length="106" mass="12232">MTLGTLRDQVIYPDRPLDMIRKGFQDSDLEEMLEKVQLSHILVREGGWDAVQDWMDVLSGGEKQRIAMARLFYHRPQFAILDECTSAVSVDVEGQLHIRTGDQEER</sequence>
<keyword evidence="5" id="KW-0472">Membrane</keyword>
<dbReference type="PANTHER" id="PTHR11384">
    <property type="entry name" value="ATP-BINDING CASSETTE, SUB-FAMILY D MEMBER"/>
    <property type="match status" value="1"/>
</dbReference>
<dbReference type="STRING" id="53326.A0A016UE97"/>
<dbReference type="PANTHER" id="PTHR11384:SF62">
    <property type="entry name" value="ATP-BINDING CASSETTE SUB-FAMILY D MEMBER 3"/>
    <property type="match status" value="1"/>
</dbReference>
<evidence type="ECO:0000256" key="3">
    <source>
        <dbReference type="ARBA" id="ARBA00022692"/>
    </source>
</evidence>
<dbReference type="AlphaFoldDB" id="A0A016UE97"/>
<evidence type="ECO:0000313" key="8">
    <source>
        <dbReference type="Proteomes" id="UP000024635"/>
    </source>
</evidence>
<organism evidence="7 8">
    <name type="scientific">Ancylostoma ceylanicum</name>
    <dbReference type="NCBI Taxonomy" id="53326"/>
    <lineage>
        <taxon>Eukaryota</taxon>
        <taxon>Metazoa</taxon>
        <taxon>Ecdysozoa</taxon>
        <taxon>Nematoda</taxon>
        <taxon>Chromadorea</taxon>
        <taxon>Rhabditida</taxon>
        <taxon>Rhabditina</taxon>
        <taxon>Rhabditomorpha</taxon>
        <taxon>Strongyloidea</taxon>
        <taxon>Ancylostomatidae</taxon>
        <taxon>Ancylostomatinae</taxon>
        <taxon>Ancylostoma</taxon>
    </lineage>
</organism>